<reference evidence="2 3" key="1">
    <citation type="submission" date="2020-05" db="EMBL/GenBank/DDBJ databases">
        <title>WGS assembly of Panicum virgatum.</title>
        <authorList>
            <person name="Lovell J.T."/>
            <person name="Jenkins J."/>
            <person name="Shu S."/>
            <person name="Juenger T.E."/>
            <person name="Schmutz J."/>
        </authorList>
    </citation>
    <scope>NUCLEOTIDE SEQUENCE [LARGE SCALE GENOMIC DNA]</scope>
    <source>
        <strain evidence="3">cv. AP13</strain>
    </source>
</reference>
<name>A0A8T0P0S6_PANVG</name>
<feature type="compositionally biased region" description="Pro residues" evidence="1">
    <location>
        <begin position="78"/>
        <end position="100"/>
    </location>
</feature>
<protein>
    <submittedName>
        <fullName evidence="2">Uncharacterized protein</fullName>
    </submittedName>
</protein>
<accession>A0A8T0P0S6</accession>
<evidence type="ECO:0000313" key="2">
    <source>
        <dbReference type="EMBL" id="KAG2555587.1"/>
    </source>
</evidence>
<dbReference type="Proteomes" id="UP000823388">
    <property type="component" value="Chromosome 8N"/>
</dbReference>
<evidence type="ECO:0000313" key="3">
    <source>
        <dbReference type="Proteomes" id="UP000823388"/>
    </source>
</evidence>
<organism evidence="2 3">
    <name type="scientific">Panicum virgatum</name>
    <name type="common">Blackwell switchgrass</name>
    <dbReference type="NCBI Taxonomy" id="38727"/>
    <lineage>
        <taxon>Eukaryota</taxon>
        <taxon>Viridiplantae</taxon>
        <taxon>Streptophyta</taxon>
        <taxon>Embryophyta</taxon>
        <taxon>Tracheophyta</taxon>
        <taxon>Spermatophyta</taxon>
        <taxon>Magnoliopsida</taxon>
        <taxon>Liliopsida</taxon>
        <taxon>Poales</taxon>
        <taxon>Poaceae</taxon>
        <taxon>PACMAD clade</taxon>
        <taxon>Panicoideae</taxon>
        <taxon>Panicodae</taxon>
        <taxon>Paniceae</taxon>
        <taxon>Panicinae</taxon>
        <taxon>Panicum</taxon>
        <taxon>Panicum sect. Hiantes</taxon>
    </lineage>
</organism>
<gene>
    <name evidence="2" type="ORF">PVAP13_8NG355402</name>
</gene>
<feature type="compositionally biased region" description="Polar residues" evidence="1">
    <location>
        <begin position="1"/>
        <end position="11"/>
    </location>
</feature>
<dbReference type="AlphaFoldDB" id="A0A8T0P0S6"/>
<sequence>MAQSNNPQSFLPSLGMEEASPAGPLFTHHCPPPPIPTSPPPSSGGGRRRRRWATSPTSSSPRPRPQSNPQGQDSGPSRRPPTPPPPAPPPHRSRPCPSPRQPRARSPLLQLLERRVALLLEKPHGTTPGKTLWLRILGPFLLQLLVMELKRNGPLQAHPSYQKTL</sequence>
<keyword evidence="3" id="KW-1185">Reference proteome</keyword>
<feature type="region of interest" description="Disordered" evidence="1">
    <location>
        <begin position="1"/>
        <end position="105"/>
    </location>
</feature>
<feature type="compositionally biased region" description="Pro residues" evidence="1">
    <location>
        <begin position="30"/>
        <end position="42"/>
    </location>
</feature>
<proteinExistence type="predicted"/>
<evidence type="ECO:0000256" key="1">
    <source>
        <dbReference type="SAM" id="MobiDB-lite"/>
    </source>
</evidence>
<comment type="caution">
    <text evidence="2">The sequence shown here is derived from an EMBL/GenBank/DDBJ whole genome shotgun (WGS) entry which is preliminary data.</text>
</comment>
<dbReference type="EMBL" id="CM029052">
    <property type="protein sequence ID" value="KAG2555587.1"/>
    <property type="molecule type" value="Genomic_DNA"/>
</dbReference>